<dbReference type="EMBL" id="BPLQ01013213">
    <property type="protein sequence ID" value="GIY70651.1"/>
    <property type="molecule type" value="Genomic_DNA"/>
</dbReference>
<gene>
    <name evidence="1" type="ORF">CDAR_7281</name>
</gene>
<sequence>MSTYYNKCSCNKVSNITISRSRPQLFKSSSGLFLTVRIATVKACAGNLEGGEGGRRTSPPVVTSGSWAQVRPGRKKNTLSGDMFTYQLLFAFFEHHIL</sequence>
<protein>
    <submittedName>
        <fullName evidence="1">Uncharacterized protein</fullName>
    </submittedName>
</protein>
<organism evidence="1 2">
    <name type="scientific">Caerostris darwini</name>
    <dbReference type="NCBI Taxonomy" id="1538125"/>
    <lineage>
        <taxon>Eukaryota</taxon>
        <taxon>Metazoa</taxon>
        <taxon>Ecdysozoa</taxon>
        <taxon>Arthropoda</taxon>
        <taxon>Chelicerata</taxon>
        <taxon>Arachnida</taxon>
        <taxon>Araneae</taxon>
        <taxon>Araneomorphae</taxon>
        <taxon>Entelegynae</taxon>
        <taxon>Araneoidea</taxon>
        <taxon>Araneidae</taxon>
        <taxon>Caerostris</taxon>
    </lineage>
</organism>
<dbReference type="Proteomes" id="UP001054837">
    <property type="component" value="Unassembled WGS sequence"/>
</dbReference>
<name>A0AAV4VLC5_9ARAC</name>
<evidence type="ECO:0000313" key="1">
    <source>
        <dbReference type="EMBL" id="GIY70651.1"/>
    </source>
</evidence>
<reference evidence="1 2" key="1">
    <citation type="submission" date="2021-06" db="EMBL/GenBank/DDBJ databases">
        <title>Caerostris darwini draft genome.</title>
        <authorList>
            <person name="Kono N."/>
            <person name="Arakawa K."/>
        </authorList>
    </citation>
    <scope>NUCLEOTIDE SEQUENCE [LARGE SCALE GENOMIC DNA]</scope>
</reference>
<evidence type="ECO:0000313" key="2">
    <source>
        <dbReference type="Proteomes" id="UP001054837"/>
    </source>
</evidence>
<proteinExistence type="predicted"/>
<dbReference type="AlphaFoldDB" id="A0AAV4VLC5"/>
<keyword evidence="2" id="KW-1185">Reference proteome</keyword>
<accession>A0AAV4VLC5</accession>
<comment type="caution">
    <text evidence="1">The sequence shown here is derived from an EMBL/GenBank/DDBJ whole genome shotgun (WGS) entry which is preliminary data.</text>
</comment>